<dbReference type="GO" id="GO:0016787">
    <property type="term" value="F:hydrolase activity"/>
    <property type="evidence" value="ECO:0007669"/>
    <property type="project" value="UniProtKB-KW"/>
</dbReference>
<dbReference type="SMART" id="SM00471">
    <property type="entry name" value="HDc"/>
    <property type="match status" value="1"/>
</dbReference>
<evidence type="ECO:0000313" key="7">
    <source>
        <dbReference type="EMBL" id="PJE63426.1"/>
    </source>
</evidence>
<dbReference type="Pfam" id="PF01966">
    <property type="entry name" value="HD"/>
    <property type="match status" value="1"/>
</dbReference>
<dbReference type="InterPro" id="IPR004087">
    <property type="entry name" value="KH_dom"/>
</dbReference>
<dbReference type="HAMAP" id="MF_00335">
    <property type="entry name" value="RNase_Y"/>
    <property type="match status" value="1"/>
</dbReference>
<organism evidence="7 8">
    <name type="scientific">Candidatus Roizmanbacteria bacterium CG10_big_fil_rev_8_21_14_0_10_45_7</name>
    <dbReference type="NCBI Taxonomy" id="1974854"/>
    <lineage>
        <taxon>Bacteria</taxon>
        <taxon>Candidatus Roizmaniibacteriota</taxon>
    </lineage>
</organism>
<keyword evidence="3" id="KW-0378">Hydrolase</keyword>
<protein>
    <submittedName>
        <fullName evidence="7">Ribonuclease Y</fullName>
    </submittedName>
</protein>
<accession>A0A2M8KU19</accession>
<dbReference type="InterPro" id="IPR006674">
    <property type="entry name" value="HD_domain"/>
</dbReference>
<name>A0A2M8KU19_9BACT</name>
<dbReference type="PANTHER" id="PTHR12826">
    <property type="entry name" value="RIBONUCLEASE Y"/>
    <property type="match status" value="1"/>
</dbReference>
<dbReference type="Pfam" id="PF00013">
    <property type="entry name" value="KH_1"/>
    <property type="match status" value="1"/>
</dbReference>
<dbReference type="NCBIfam" id="TIGR00277">
    <property type="entry name" value="HDIG"/>
    <property type="match status" value="1"/>
</dbReference>
<evidence type="ECO:0000256" key="5">
    <source>
        <dbReference type="PROSITE-ProRule" id="PRU00117"/>
    </source>
</evidence>
<dbReference type="GO" id="GO:0003723">
    <property type="term" value="F:RNA binding"/>
    <property type="evidence" value="ECO:0007669"/>
    <property type="project" value="UniProtKB-UniRule"/>
</dbReference>
<dbReference type="InterPro" id="IPR006675">
    <property type="entry name" value="HDIG_dom"/>
</dbReference>
<evidence type="ECO:0000256" key="2">
    <source>
        <dbReference type="ARBA" id="ARBA00022759"/>
    </source>
</evidence>
<keyword evidence="4 5" id="KW-0694">RNA-binding</keyword>
<feature type="domain" description="HD" evidence="6">
    <location>
        <begin position="183"/>
        <end position="275"/>
    </location>
</feature>
<sequence>DEARQLVLSSWENKLQRQLSQRVTEVEQQIKQTADEKAKEILLDAMRYGVTDYVTEFTLSTLILPGDEYKGRIIGKEGRNIRAFELATGVEVDLDEEGVVKLSSFDPVKREIARITLEQLIKDGRIQPSRIEELVAKTKQEVDRFIAKAGEKLCHDMGVYNLPSEIVSLLGRYKYRFSYGQNMIQHTMEETQIGVALAHELGADVQMVRLACLLHDIGKVITDKEGSHIQLGVDLLKRYGFPQKIINAVASHHEDTPFDSSEAVIVYLADAISGGRPGARREDVTSYIQRMQDMETLIKKHEGVADVYVLQAGREIRVIVNPEALNDEQTTMLCEKVRDDLAQHFSMIPGQLKVTAVREFRTVAKTRN</sequence>
<comment type="caution">
    <text evidence="7">The sequence shown here is derived from an EMBL/GenBank/DDBJ whole genome shotgun (WGS) entry which is preliminary data.</text>
</comment>
<proteinExistence type="inferred from homology"/>
<evidence type="ECO:0000259" key="6">
    <source>
        <dbReference type="PROSITE" id="PS51831"/>
    </source>
</evidence>
<dbReference type="Proteomes" id="UP000231569">
    <property type="component" value="Unassembled WGS sequence"/>
</dbReference>
<evidence type="ECO:0000256" key="4">
    <source>
        <dbReference type="ARBA" id="ARBA00022884"/>
    </source>
</evidence>
<dbReference type="Gene3D" id="1.10.3210.10">
    <property type="entry name" value="Hypothetical protein af1432"/>
    <property type="match status" value="1"/>
</dbReference>
<dbReference type="PROSITE" id="PS50084">
    <property type="entry name" value="KH_TYPE_1"/>
    <property type="match status" value="1"/>
</dbReference>
<gene>
    <name evidence="7" type="ORF">COU89_03300</name>
</gene>
<dbReference type="PANTHER" id="PTHR12826:SF15">
    <property type="entry name" value="RIBONUCLEASE Y"/>
    <property type="match status" value="1"/>
</dbReference>
<dbReference type="SUPFAM" id="SSF109604">
    <property type="entry name" value="HD-domain/PDEase-like"/>
    <property type="match status" value="1"/>
</dbReference>
<evidence type="ECO:0000256" key="1">
    <source>
        <dbReference type="ARBA" id="ARBA00022722"/>
    </source>
</evidence>
<dbReference type="SUPFAM" id="SSF54791">
    <property type="entry name" value="Eukaryotic type KH-domain (KH-domain type I)"/>
    <property type="match status" value="1"/>
</dbReference>
<dbReference type="GO" id="GO:0006402">
    <property type="term" value="P:mRNA catabolic process"/>
    <property type="evidence" value="ECO:0007669"/>
    <property type="project" value="InterPro"/>
</dbReference>
<dbReference type="Gene3D" id="3.30.1370.10">
    <property type="entry name" value="K Homology domain, type 1"/>
    <property type="match status" value="1"/>
</dbReference>
<dbReference type="SMART" id="SM00322">
    <property type="entry name" value="KH"/>
    <property type="match status" value="1"/>
</dbReference>
<dbReference type="CDD" id="cd00077">
    <property type="entry name" value="HDc"/>
    <property type="match status" value="1"/>
</dbReference>
<keyword evidence="1" id="KW-0540">Nuclease</keyword>
<feature type="non-terminal residue" evidence="7">
    <location>
        <position position="1"/>
    </location>
</feature>
<dbReference type="InterPro" id="IPR004088">
    <property type="entry name" value="KH_dom_type_1"/>
</dbReference>
<evidence type="ECO:0000313" key="8">
    <source>
        <dbReference type="Proteomes" id="UP000231569"/>
    </source>
</evidence>
<dbReference type="CDD" id="cd22431">
    <property type="entry name" value="KH-I_RNaseY"/>
    <property type="match status" value="1"/>
</dbReference>
<dbReference type="EMBL" id="PFEE01000069">
    <property type="protein sequence ID" value="PJE63426.1"/>
    <property type="molecule type" value="Genomic_DNA"/>
</dbReference>
<dbReference type="GO" id="GO:0004519">
    <property type="term" value="F:endonuclease activity"/>
    <property type="evidence" value="ECO:0007669"/>
    <property type="project" value="UniProtKB-KW"/>
</dbReference>
<reference evidence="8" key="1">
    <citation type="submission" date="2017-09" db="EMBL/GenBank/DDBJ databases">
        <title>Depth-based differentiation of microbial function through sediment-hosted aquifers and enrichment of novel symbionts in the deep terrestrial subsurface.</title>
        <authorList>
            <person name="Probst A.J."/>
            <person name="Ladd B."/>
            <person name="Jarett J.K."/>
            <person name="Geller-Mcgrath D.E."/>
            <person name="Sieber C.M.K."/>
            <person name="Emerson J.B."/>
            <person name="Anantharaman K."/>
            <person name="Thomas B.C."/>
            <person name="Malmstrom R."/>
            <person name="Stieglmeier M."/>
            <person name="Klingl A."/>
            <person name="Woyke T."/>
            <person name="Ryan C.M."/>
            <person name="Banfield J.F."/>
        </authorList>
    </citation>
    <scope>NUCLEOTIDE SEQUENCE [LARGE SCALE GENOMIC DNA]</scope>
</reference>
<keyword evidence="2" id="KW-0255">Endonuclease</keyword>
<dbReference type="InterPro" id="IPR017705">
    <property type="entry name" value="Ribonuclease_Y"/>
</dbReference>
<dbReference type="GO" id="GO:0016020">
    <property type="term" value="C:membrane"/>
    <property type="evidence" value="ECO:0007669"/>
    <property type="project" value="InterPro"/>
</dbReference>
<dbReference type="AlphaFoldDB" id="A0A2M8KU19"/>
<evidence type="ECO:0000256" key="3">
    <source>
        <dbReference type="ARBA" id="ARBA00022801"/>
    </source>
</evidence>
<dbReference type="InterPro" id="IPR003607">
    <property type="entry name" value="HD/PDEase_dom"/>
</dbReference>
<dbReference type="InterPro" id="IPR036612">
    <property type="entry name" value="KH_dom_type_1_sf"/>
</dbReference>
<dbReference type="PROSITE" id="PS51831">
    <property type="entry name" value="HD"/>
    <property type="match status" value="1"/>
</dbReference>